<accession>A0ABY9YZ96</accession>
<dbReference type="Proteomes" id="UP001301869">
    <property type="component" value="Chromosome"/>
</dbReference>
<name>A0ABY9YZ96_9GAMM</name>
<dbReference type="EMBL" id="CP119391">
    <property type="protein sequence ID" value="WNK20190.1"/>
    <property type="molecule type" value="Genomic_DNA"/>
</dbReference>
<proteinExistence type="predicted"/>
<evidence type="ECO:0000313" key="1">
    <source>
        <dbReference type="EMBL" id="WNK20190.1"/>
    </source>
</evidence>
<organism evidence="1 2">
    <name type="scientific">Halomonas piscis</name>
    <dbReference type="NCBI Taxonomy" id="3031727"/>
    <lineage>
        <taxon>Bacteria</taxon>
        <taxon>Pseudomonadati</taxon>
        <taxon>Pseudomonadota</taxon>
        <taxon>Gammaproteobacteria</taxon>
        <taxon>Oceanospirillales</taxon>
        <taxon>Halomonadaceae</taxon>
        <taxon>Halomonas</taxon>
    </lineage>
</organism>
<reference evidence="1 2" key="1">
    <citation type="submission" date="2023-03" db="EMBL/GenBank/DDBJ databases">
        <title>Halomonas sp. nov., isolated from Korean tranditional fermented seafood 'Jeotgal'.</title>
        <authorList>
            <person name="Kim B."/>
            <person name="Shin N.-R."/>
        </authorList>
    </citation>
    <scope>NUCLEOTIDE SEQUENCE [LARGE SCALE GENOMIC DNA]</scope>
    <source>
        <strain evidence="1 2">SG2L-4</strain>
    </source>
</reference>
<gene>
    <name evidence="1" type="ORF">P1P91_00390</name>
</gene>
<protein>
    <submittedName>
        <fullName evidence="1">Uncharacterized protein</fullName>
    </submittedName>
</protein>
<dbReference type="RefSeq" id="WP_311883759.1">
    <property type="nucleotide sequence ID" value="NZ_CP119391.1"/>
</dbReference>
<keyword evidence="2" id="KW-1185">Reference proteome</keyword>
<evidence type="ECO:0000313" key="2">
    <source>
        <dbReference type="Proteomes" id="UP001301869"/>
    </source>
</evidence>
<sequence length="46" mass="4729">MSITGSCLTAAIKTFGVLPCASMILTFQNPPLRKHGGVGLGDLLPT</sequence>